<evidence type="ECO:0000313" key="2">
    <source>
        <dbReference type="EMBL" id="SHJ99886.1"/>
    </source>
</evidence>
<gene>
    <name evidence="2" type="ORF">SAMN02746009_00037</name>
</gene>
<organism evidence="2 3">
    <name type="scientific">Hymenobacter psychrotolerans DSM 18569</name>
    <dbReference type="NCBI Taxonomy" id="1121959"/>
    <lineage>
        <taxon>Bacteria</taxon>
        <taxon>Pseudomonadati</taxon>
        <taxon>Bacteroidota</taxon>
        <taxon>Cytophagia</taxon>
        <taxon>Cytophagales</taxon>
        <taxon>Hymenobacteraceae</taxon>
        <taxon>Hymenobacter</taxon>
    </lineage>
</organism>
<dbReference type="EMBL" id="FRAS01000001">
    <property type="protein sequence ID" value="SHJ99886.1"/>
    <property type="molecule type" value="Genomic_DNA"/>
</dbReference>
<keyword evidence="3" id="KW-1185">Reference proteome</keyword>
<dbReference type="Gene3D" id="3.40.30.10">
    <property type="entry name" value="Glutaredoxin"/>
    <property type="match status" value="1"/>
</dbReference>
<protein>
    <submittedName>
        <fullName evidence="2">Predicted dithiol-disulfide isomerase, DsbA family</fullName>
    </submittedName>
</protein>
<dbReference type="Pfam" id="PF01323">
    <property type="entry name" value="DSBA"/>
    <property type="match status" value="1"/>
</dbReference>
<dbReference type="CDD" id="cd03024">
    <property type="entry name" value="DsbA_FrnE"/>
    <property type="match status" value="1"/>
</dbReference>
<dbReference type="InterPro" id="IPR036249">
    <property type="entry name" value="Thioredoxin-like_sf"/>
</dbReference>
<keyword evidence="2" id="KW-0413">Isomerase</keyword>
<sequence length="236" mass="26424">MKKIPVEIWSDIVCPFCYIGKRRLEKALASFPHADALEITWRSFELDPEANPVPGENQYRRLAAKYGNTEEWARQMSANMTQSAAEEGLAFDFDHAVPANTFRAHRLVHLAAQHGLQDAAKERLFKAYLEQGLDINDVPTLTRLAQELGLPADRTEQVLTSDEFAQEVRHDEYQARQIGVRGVPYFVFDDKYAVSGAQPAELFAEVLARVWEESRPQPVELTGSASGAACDIDGNC</sequence>
<dbReference type="AlphaFoldDB" id="A0A1M6NW03"/>
<dbReference type="PANTHER" id="PTHR13887:SF41">
    <property type="entry name" value="THIOREDOXIN SUPERFAMILY PROTEIN"/>
    <property type="match status" value="1"/>
</dbReference>
<dbReference type="InterPro" id="IPR001853">
    <property type="entry name" value="DSBA-like_thioredoxin_dom"/>
</dbReference>
<dbReference type="STRING" id="1121959.SAMN02746009_00037"/>
<reference evidence="3" key="1">
    <citation type="submission" date="2016-11" db="EMBL/GenBank/DDBJ databases">
        <authorList>
            <person name="Varghese N."/>
            <person name="Submissions S."/>
        </authorList>
    </citation>
    <scope>NUCLEOTIDE SEQUENCE [LARGE SCALE GENOMIC DNA]</scope>
    <source>
        <strain evidence="3">DSM 18569</strain>
    </source>
</reference>
<dbReference type="PANTHER" id="PTHR13887">
    <property type="entry name" value="GLUTATHIONE S-TRANSFERASE KAPPA"/>
    <property type="match status" value="1"/>
</dbReference>
<evidence type="ECO:0000313" key="3">
    <source>
        <dbReference type="Proteomes" id="UP000183947"/>
    </source>
</evidence>
<accession>A0A1M6NW03</accession>
<dbReference type="GO" id="GO:0016853">
    <property type="term" value="F:isomerase activity"/>
    <property type="evidence" value="ECO:0007669"/>
    <property type="project" value="UniProtKB-KW"/>
</dbReference>
<evidence type="ECO:0000259" key="1">
    <source>
        <dbReference type="Pfam" id="PF01323"/>
    </source>
</evidence>
<feature type="domain" description="DSBA-like thioredoxin" evidence="1">
    <location>
        <begin position="6"/>
        <end position="207"/>
    </location>
</feature>
<proteinExistence type="predicted"/>
<dbReference type="GO" id="GO:0016491">
    <property type="term" value="F:oxidoreductase activity"/>
    <property type="evidence" value="ECO:0007669"/>
    <property type="project" value="InterPro"/>
</dbReference>
<dbReference type="SUPFAM" id="SSF52833">
    <property type="entry name" value="Thioredoxin-like"/>
    <property type="match status" value="1"/>
</dbReference>
<dbReference type="RefSeq" id="WP_073280679.1">
    <property type="nucleotide sequence ID" value="NZ_FRAS01000001.1"/>
</dbReference>
<name>A0A1M6NW03_9BACT</name>
<dbReference type="Proteomes" id="UP000183947">
    <property type="component" value="Unassembled WGS sequence"/>
</dbReference>